<dbReference type="PANTHER" id="PTHR34071">
    <property type="entry name" value="5-NITROIMIDAZOLE ANTIBIOTICS RESISTANCE PROTEIN, NIMA-FAMILY-RELATED PROTEIN-RELATED"/>
    <property type="match status" value="1"/>
</dbReference>
<dbReference type="AlphaFoldDB" id="A0A9J6PLB7"/>
<dbReference type="PANTHER" id="PTHR34071:SF2">
    <property type="entry name" value="FLAVIN-NUCLEOTIDE-BINDING PROTEIN"/>
    <property type="match status" value="1"/>
</dbReference>
<dbReference type="Pfam" id="PF12900">
    <property type="entry name" value="Pyridox_ox_2"/>
    <property type="match status" value="1"/>
</dbReference>
<evidence type="ECO:0000313" key="2">
    <source>
        <dbReference type="EMBL" id="MCP1337423.1"/>
    </source>
</evidence>
<evidence type="ECO:0000256" key="1">
    <source>
        <dbReference type="SAM" id="MobiDB-lite"/>
    </source>
</evidence>
<keyword evidence="3" id="KW-1185">Reference proteome</keyword>
<dbReference type="Proteomes" id="UP001055804">
    <property type="component" value="Unassembled WGS sequence"/>
</dbReference>
<dbReference type="InterPro" id="IPR012349">
    <property type="entry name" value="Split_barrel_FMN-bd"/>
</dbReference>
<dbReference type="EMBL" id="JAMZFT010000003">
    <property type="protein sequence ID" value="MCP1337423.1"/>
    <property type="molecule type" value="Genomic_DNA"/>
</dbReference>
<name>A0A9J6PLB7_9PROT</name>
<protein>
    <submittedName>
        <fullName evidence="2">Pyridoxamine 5'-phosphate oxidase family protein</fullName>
    </submittedName>
</protein>
<dbReference type="InterPro" id="IPR024747">
    <property type="entry name" value="Pyridox_Oxase-rel"/>
</dbReference>
<sequence>MTDQPETGATPPEAGGSYPVSRRNRVRVDKRAVYDRDTVHAILDSGLVAHVGIVEDGRPVVIPMIYARDGETLYLHGARTTRLMRVFREPAPVCVTVTHVDGIVAARSAFHSSMNYRSVVVHGSGTVIEDEEGRTRAMTLLTDHLIPGRWDELRAPFDTELKQTAVVAVEIEAASAKVRAGGPVEDEADYGTQAWGGVIPVVTALGQPLDDGRLVEGVEVPPSIRRLLSGR</sequence>
<accession>A0A9J6PLB7</accession>
<proteinExistence type="predicted"/>
<dbReference type="Gene3D" id="2.30.110.10">
    <property type="entry name" value="Electron Transport, Fmn-binding Protein, Chain A"/>
    <property type="match status" value="1"/>
</dbReference>
<evidence type="ECO:0000313" key="3">
    <source>
        <dbReference type="Proteomes" id="UP001055804"/>
    </source>
</evidence>
<comment type="caution">
    <text evidence="2">The sequence shown here is derived from an EMBL/GenBank/DDBJ whole genome shotgun (WGS) entry which is preliminary data.</text>
</comment>
<dbReference type="RefSeq" id="WP_269333389.1">
    <property type="nucleotide sequence ID" value="NZ_JAMZFT010000003.1"/>
</dbReference>
<organism evidence="2 3">
    <name type="scientific">Futiania mangrovi</name>
    <dbReference type="NCBI Taxonomy" id="2959716"/>
    <lineage>
        <taxon>Bacteria</taxon>
        <taxon>Pseudomonadati</taxon>
        <taxon>Pseudomonadota</taxon>
        <taxon>Alphaproteobacteria</taxon>
        <taxon>Futianiales</taxon>
        <taxon>Futianiaceae</taxon>
        <taxon>Futiania</taxon>
    </lineage>
</organism>
<dbReference type="SUPFAM" id="SSF50475">
    <property type="entry name" value="FMN-binding split barrel"/>
    <property type="match status" value="1"/>
</dbReference>
<feature type="region of interest" description="Disordered" evidence="1">
    <location>
        <begin position="1"/>
        <end position="22"/>
    </location>
</feature>
<gene>
    <name evidence="2" type="ORF">NJQ99_13455</name>
</gene>
<reference evidence="2" key="1">
    <citation type="submission" date="2022-06" db="EMBL/GenBank/DDBJ databases">
        <title>Isolation and Genomics of Futiania mangrovii gen. nov., sp. nov., a Rare and Metabolically-versatile member in the Class Alphaproteobacteria.</title>
        <authorList>
            <person name="Liu L."/>
            <person name="Huang W.-C."/>
            <person name="Pan J."/>
            <person name="Li J."/>
            <person name="Huang Y."/>
            <person name="Du H."/>
            <person name="Liu Y."/>
            <person name="Li M."/>
        </authorList>
    </citation>
    <scope>NUCLEOTIDE SEQUENCE</scope>
    <source>
        <strain evidence="2">FT118</strain>
    </source>
</reference>